<protein>
    <submittedName>
        <fullName evidence="1">Uncharacterized protein</fullName>
    </submittedName>
</protein>
<reference evidence="1" key="1">
    <citation type="submission" date="2022-08" db="EMBL/GenBank/DDBJ databases">
        <title>Genome Sequence of Fusarium decemcellulare.</title>
        <authorList>
            <person name="Buettner E."/>
        </authorList>
    </citation>
    <scope>NUCLEOTIDE SEQUENCE</scope>
    <source>
        <strain evidence="1">Babe19</strain>
    </source>
</reference>
<gene>
    <name evidence="1" type="ORF">NM208_g16173</name>
</gene>
<organism evidence="1 2">
    <name type="scientific">Fusarium decemcellulare</name>
    <dbReference type="NCBI Taxonomy" id="57161"/>
    <lineage>
        <taxon>Eukaryota</taxon>
        <taxon>Fungi</taxon>
        <taxon>Dikarya</taxon>
        <taxon>Ascomycota</taxon>
        <taxon>Pezizomycotina</taxon>
        <taxon>Sordariomycetes</taxon>
        <taxon>Hypocreomycetidae</taxon>
        <taxon>Hypocreales</taxon>
        <taxon>Nectriaceae</taxon>
        <taxon>Fusarium</taxon>
        <taxon>Fusarium decemcellulare species complex</taxon>
    </lineage>
</organism>
<accession>A0ACC1RDI2</accession>
<dbReference type="Proteomes" id="UP001148629">
    <property type="component" value="Unassembled WGS sequence"/>
</dbReference>
<name>A0ACC1RDI2_9HYPO</name>
<sequence length="295" mass="33094">MSNYNGRRGPNVSQYLRDLNAINRQEPSSNDEPFNMEEDLALFTNTQFFDFETGQNTDYQAHPVKVDMEAPPSTSPSDGMTPAPSVVGDLANFDFIQDQKLVPALLSHPDLPFLFSPPKVRPRSKRTGERHCISCRSLMGNEQRFDRFTNSLQPPPRLNLPLPPLCAWRASVIGDKVVSGCRPARVWPAWDRDLDLSGWIEDGVYGAISRDLPTPITTSTATPAPYPSLPKSERPLPQASWPLLQHQPFFNPPCLLSSLLLLVMTLDLFRPRLTTERWQVTLASPTLPTPIRLPP</sequence>
<evidence type="ECO:0000313" key="2">
    <source>
        <dbReference type="Proteomes" id="UP001148629"/>
    </source>
</evidence>
<evidence type="ECO:0000313" key="1">
    <source>
        <dbReference type="EMBL" id="KAJ3505626.1"/>
    </source>
</evidence>
<dbReference type="EMBL" id="JANRMS010004819">
    <property type="protein sequence ID" value="KAJ3505626.1"/>
    <property type="molecule type" value="Genomic_DNA"/>
</dbReference>
<proteinExistence type="predicted"/>
<comment type="caution">
    <text evidence="1">The sequence shown here is derived from an EMBL/GenBank/DDBJ whole genome shotgun (WGS) entry which is preliminary data.</text>
</comment>
<keyword evidence="2" id="KW-1185">Reference proteome</keyword>